<dbReference type="AlphaFoldDB" id="A0A8J7A4G3"/>
<reference evidence="1" key="1">
    <citation type="submission" date="2020-10" db="EMBL/GenBank/DDBJ databases">
        <authorList>
            <person name="Castelo-Branco R."/>
            <person name="Eusebio N."/>
            <person name="Adriana R."/>
            <person name="Vieira A."/>
            <person name="Brugerolle De Fraissinette N."/>
            <person name="Rezende De Castro R."/>
            <person name="Schneider M.P."/>
            <person name="Vasconcelos V."/>
            <person name="Leao P.N."/>
        </authorList>
    </citation>
    <scope>NUCLEOTIDE SEQUENCE</scope>
    <source>
        <strain evidence="1">LEGE 12446</strain>
    </source>
</reference>
<dbReference type="EMBL" id="JADEXS010000652">
    <property type="protein sequence ID" value="MBE9026644.1"/>
    <property type="molecule type" value="Genomic_DNA"/>
</dbReference>
<comment type="caution">
    <text evidence="1">The sequence shown here is derived from an EMBL/GenBank/DDBJ whole genome shotgun (WGS) entry which is preliminary data.</text>
</comment>
<organism evidence="1 2">
    <name type="scientific">Desmonostoc muscorum LEGE 12446</name>
    <dbReference type="NCBI Taxonomy" id="1828758"/>
    <lineage>
        <taxon>Bacteria</taxon>
        <taxon>Bacillati</taxon>
        <taxon>Cyanobacteriota</taxon>
        <taxon>Cyanophyceae</taxon>
        <taxon>Nostocales</taxon>
        <taxon>Nostocaceae</taxon>
        <taxon>Desmonostoc</taxon>
    </lineage>
</organism>
<dbReference type="InterPro" id="IPR024992">
    <property type="entry name" value="DUF3891"/>
</dbReference>
<protein>
    <submittedName>
        <fullName evidence="1">DUF3891 family protein</fullName>
    </submittedName>
</protein>
<dbReference type="Pfam" id="PF13030">
    <property type="entry name" value="DUF3891"/>
    <property type="match status" value="1"/>
</dbReference>
<dbReference type="Proteomes" id="UP000622533">
    <property type="component" value="Unassembled WGS sequence"/>
</dbReference>
<sequence length="246" mass="28545">MIVNATQNGWEIIYHRAHALLAAQLAGQWQRKNAPVRLYETIAAISHHDDLEKEWEEDNLTEAGAPKDFTLMSDDDAEEGIQKTANLAKNALYRGRWVALLISMHISRLNEPSRGKFSELDKLLDEQLQNQQRWREELGIEKEEVDAAYAFMQWCDRLSLILCQEELPADERFLEISKGPDGQRYDIMQRRDQLVVVKPWPFQDEQFTVNVEACELSQVKFESNTELTQALQQAPIKVLEWTFVKS</sequence>
<accession>A0A8J7A4G3</accession>
<evidence type="ECO:0000313" key="1">
    <source>
        <dbReference type="EMBL" id="MBE9026644.1"/>
    </source>
</evidence>
<gene>
    <name evidence="1" type="ORF">IQ276_30765</name>
</gene>
<keyword evidence="2" id="KW-1185">Reference proteome</keyword>
<evidence type="ECO:0000313" key="2">
    <source>
        <dbReference type="Proteomes" id="UP000622533"/>
    </source>
</evidence>
<proteinExistence type="predicted"/>
<name>A0A8J7A4G3_DESMC</name>
<dbReference type="RefSeq" id="WP_193922471.1">
    <property type="nucleotide sequence ID" value="NZ_JADEXS020000001.1"/>
</dbReference>